<dbReference type="GO" id="GO:0006281">
    <property type="term" value="P:DNA repair"/>
    <property type="evidence" value="ECO:0007669"/>
    <property type="project" value="InterPro"/>
</dbReference>
<dbReference type="InterPro" id="IPR010285">
    <property type="entry name" value="DNA_helicase_pif1-like_DEAD"/>
</dbReference>
<feature type="region of interest" description="Disordered" evidence="1">
    <location>
        <begin position="589"/>
        <end position="623"/>
    </location>
</feature>
<dbReference type="SUPFAM" id="SSF52540">
    <property type="entry name" value="P-loop containing nucleoside triphosphate hydrolases"/>
    <property type="match status" value="2"/>
</dbReference>
<reference evidence="3 4" key="1">
    <citation type="submission" date="2020-08" db="EMBL/GenBank/DDBJ databases">
        <title>Sequencing the genomes of 1000 actinobacteria strains.</title>
        <authorList>
            <person name="Klenk H.-P."/>
        </authorList>
    </citation>
    <scope>NUCLEOTIDE SEQUENCE [LARGE SCALE GENOMIC DNA]</scope>
    <source>
        <strain evidence="3 4">DSM 9581</strain>
    </source>
</reference>
<dbReference type="SUPFAM" id="SSF53098">
    <property type="entry name" value="Ribonuclease H-like"/>
    <property type="match status" value="1"/>
</dbReference>
<feature type="domain" description="DNA helicase Pif1-like DEAD-box helicase" evidence="2">
    <location>
        <begin position="22"/>
        <end position="161"/>
    </location>
</feature>
<protein>
    <submittedName>
        <fullName evidence="3">Energy-coupling factor transporter ATP-binding protein EcfA2</fullName>
    </submittedName>
</protein>
<keyword evidence="3" id="KW-0067">ATP-binding</keyword>
<dbReference type="GO" id="GO:0005524">
    <property type="term" value="F:ATP binding"/>
    <property type="evidence" value="ECO:0007669"/>
    <property type="project" value="UniProtKB-KW"/>
</dbReference>
<proteinExistence type="predicted"/>
<accession>A0A7W8WAA3</accession>
<dbReference type="InterPro" id="IPR036420">
    <property type="entry name" value="BRCT_dom_sf"/>
</dbReference>
<evidence type="ECO:0000256" key="1">
    <source>
        <dbReference type="SAM" id="MobiDB-lite"/>
    </source>
</evidence>
<dbReference type="Gene3D" id="3.40.50.10190">
    <property type="entry name" value="BRCT domain"/>
    <property type="match status" value="1"/>
</dbReference>
<dbReference type="AlphaFoldDB" id="A0A7W8WAA3"/>
<dbReference type="Proteomes" id="UP000564629">
    <property type="component" value="Unassembled WGS sequence"/>
</dbReference>
<evidence type="ECO:0000313" key="4">
    <source>
        <dbReference type="Proteomes" id="UP000564629"/>
    </source>
</evidence>
<name>A0A7W8WAA3_9CELL</name>
<dbReference type="RefSeq" id="WP_183835084.1">
    <property type="nucleotide sequence ID" value="NZ_JACHDN010000001.1"/>
</dbReference>
<dbReference type="PANTHER" id="PTHR47642">
    <property type="entry name" value="ATP-DEPENDENT DNA HELICASE"/>
    <property type="match status" value="1"/>
</dbReference>
<evidence type="ECO:0000313" key="3">
    <source>
        <dbReference type="EMBL" id="MBB5474155.1"/>
    </source>
</evidence>
<keyword evidence="3" id="KW-0547">Nucleotide-binding</keyword>
<comment type="caution">
    <text evidence="3">The sequence shown here is derived from an EMBL/GenBank/DDBJ whole genome shotgun (WGS) entry which is preliminary data.</text>
</comment>
<dbReference type="EMBL" id="JACHDN010000001">
    <property type="protein sequence ID" value="MBB5474155.1"/>
    <property type="molecule type" value="Genomic_DNA"/>
</dbReference>
<dbReference type="Pfam" id="PF05970">
    <property type="entry name" value="PIF1"/>
    <property type="match status" value="1"/>
</dbReference>
<dbReference type="InterPro" id="IPR051055">
    <property type="entry name" value="PIF1_helicase"/>
</dbReference>
<dbReference type="PANTHER" id="PTHR47642:SF7">
    <property type="entry name" value="ATP-DEPENDENT DNA HELICASE PIF1"/>
    <property type="match status" value="1"/>
</dbReference>
<evidence type="ECO:0000259" key="2">
    <source>
        <dbReference type="Pfam" id="PF05970"/>
    </source>
</evidence>
<dbReference type="InterPro" id="IPR027417">
    <property type="entry name" value="P-loop_NTPase"/>
</dbReference>
<dbReference type="Gene3D" id="3.40.50.300">
    <property type="entry name" value="P-loop containing nucleotide triphosphate hydrolases"/>
    <property type="match status" value="2"/>
</dbReference>
<organism evidence="3 4">
    <name type="scientific">Cellulomonas hominis</name>
    <dbReference type="NCBI Taxonomy" id="156981"/>
    <lineage>
        <taxon>Bacteria</taxon>
        <taxon>Bacillati</taxon>
        <taxon>Actinomycetota</taxon>
        <taxon>Actinomycetes</taxon>
        <taxon>Micrococcales</taxon>
        <taxon>Cellulomonadaceae</taxon>
        <taxon>Cellulomonas</taxon>
    </lineage>
</organism>
<gene>
    <name evidence="3" type="ORF">HNR08_002891</name>
</gene>
<dbReference type="GO" id="GO:0000723">
    <property type="term" value="P:telomere maintenance"/>
    <property type="evidence" value="ECO:0007669"/>
    <property type="project" value="InterPro"/>
</dbReference>
<dbReference type="GO" id="GO:0003678">
    <property type="term" value="F:DNA helicase activity"/>
    <property type="evidence" value="ECO:0007669"/>
    <property type="project" value="InterPro"/>
</dbReference>
<sequence>MHEQQPDGFVLTDELSRALALLHEGRNLFLTGRAGTGKSTLVRHFLGTTSRRVVVAAPTGIAALNVDGYTIHRLFGFLPTTDLGDVESGRYRPGRFAGTLASLETLVLDEASMVRADLFDMLVAALERFGPRPGTPFGGVQLVLVGDLYQLPPVVTEHEKAFFETRYPTPYFFSADRFARADFPTVALTTVFRQQGDERLTGLLNAVREGVLVERARAELNARTDPDFEPPAGELWLTLAPTNRVVAARNRQHLDRLPGDPVVSRAVESGDLGLFEPPVEATLRLKAGAQVMMLTNDPLDRWVNGTLARVTALRRDDAGLACEVELRDGTRAEVRPFTWEATRPVVDGGSLRREVVGTYTQLPLRLAWAITIHKSQGQTLDRLVVDLRGGAFEHGQVYVALSRVTSLAGLVLTRPVLPKDLRTDRRILRFLRASTDPGAVARRCAIGVLTVGQEGRMSRPRPVELAVAFDDGSAVSTLINPQRDLDDARSAYGIAVDDVLLAPTLADAWAALAPLLDGCVPVGVGVDAASGLLDFELKRLGTVVPLPLGAEIPAGALTAEDRRGLAAPSALERARAALRAAERAGVPASAGTSFDAAEPGGSGEDGTYLLTRDPDAAPPSPAGLPTVTALLAASRVLSGVLLGHGPGPGRDGVGAVGPDPAVAAVVRDVVADRLTAAAERTTGLPADLVARLRVLEETLGIAVVDAVVGSAGDGRPAIGEVLRSGARVCFTGTAVDAAGRVWSRDEMTVAAVGRGLVCAAGVSRTRCDALVVAEVGTQSGKARKAKELGKPVYSAAEFFAWLAAG</sequence>
<dbReference type="InterPro" id="IPR012337">
    <property type="entry name" value="RNaseH-like_sf"/>
</dbReference>
<dbReference type="CDD" id="cd18809">
    <property type="entry name" value="SF1_C_RecD"/>
    <property type="match status" value="1"/>
</dbReference>